<comment type="caution">
    <text evidence="1">The sequence shown here is derived from an EMBL/GenBank/DDBJ whole genome shotgun (WGS) entry which is preliminary data.</text>
</comment>
<keyword evidence="2" id="KW-1185">Reference proteome</keyword>
<gene>
    <name evidence="1" type="ORF">MKS88_004108</name>
</gene>
<proteinExistence type="predicted"/>
<reference evidence="1" key="1">
    <citation type="submission" date="2022-06" db="EMBL/GenBank/DDBJ databases">
        <title>The First Complete Genome of the Simian Malaria Parasite Plasmodium brasilianum.</title>
        <authorList>
            <person name="Bajic M."/>
            <person name="Ravishankar S."/>
        </authorList>
    </citation>
    <scope>NUCLEOTIDE SEQUENCE</scope>
    <source>
        <strain evidence="1">Bolivian I</strain>
    </source>
</reference>
<evidence type="ECO:0000313" key="2">
    <source>
        <dbReference type="Proteomes" id="UP001056978"/>
    </source>
</evidence>
<dbReference type="EMBL" id="CM043780">
    <property type="protein sequence ID" value="KAI4836316.1"/>
    <property type="molecule type" value="Genomic_DNA"/>
</dbReference>
<name>A0ACB9Y570_PLABR</name>
<sequence length="101" mass="11709">MKKNCTIKNSSTKVCDVKGKKTEQYMHISKEGPFQNYKIMLKKGKATKQNENDLEIENILIRGNLSEKELKNMDLSTLRSMSKDHNSQLTYQLLDLLMNNL</sequence>
<organism evidence="1 2">
    <name type="scientific">Plasmodium brasilianum</name>
    <dbReference type="NCBI Taxonomy" id="5824"/>
    <lineage>
        <taxon>Eukaryota</taxon>
        <taxon>Sar</taxon>
        <taxon>Alveolata</taxon>
        <taxon>Apicomplexa</taxon>
        <taxon>Aconoidasida</taxon>
        <taxon>Haemosporida</taxon>
        <taxon>Plasmodiidae</taxon>
        <taxon>Plasmodium</taxon>
        <taxon>Plasmodium (Plasmodium)</taxon>
    </lineage>
</organism>
<protein>
    <submittedName>
        <fullName evidence="1">Uncharacterized protein</fullName>
    </submittedName>
</protein>
<evidence type="ECO:0000313" key="1">
    <source>
        <dbReference type="EMBL" id="KAI4836316.1"/>
    </source>
</evidence>
<accession>A0ACB9Y570</accession>
<dbReference type="Proteomes" id="UP001056978">
    <property type="component" value="Chromosome 12"/>
</dbReference>